<organism evidence="2 3">
    <name type="scientific">Eiseniibacteriota bacterium</name>
    <dbReference type="NCBI Taxonomy" id="2212470"/>
    <lineage>
        <taxon>Bacteria</taxon>
        <taxon>Candidatus Eiseniibacteriota</taxon>
    </lineage>
</organism>
<dbReference type="EMBL" id="JBHPKH010000011">
    <property type="protein sequence ID" value="MFC1572317.1"/>
    <property type="molecule type" value="Genomic_DNA"/>
</dbReference>
<keyword evidence="1" id="KW-0472">Membrane</keyword>
<keyword evidence="1" id="KW-1133">Transmembrane helix</keyword>
<evidence type="ECO:0000256" key="1">
    <source>
        <dbReference type="SAM" id="Phobius"/>
    </source>
</evidence>
<keyword evidence="3" id="KW-1185">Reference proteome</keyword>
<name>A0ABV6YJ17_UNCEI</name>
<feature type="transmembrane region" description="Helical" evidence="1">
    <location>
        <begin position="91"/>
        <end position="110"/>
    </location>
</feature>
<accession>A0ABV6YJ17</accession>
<sequence>MRTREEHSSIPDLKLERFLLGELEPQEASRIRQELETDEALRERVETLRRSNQEVLERYPAPWMAAEIHKKAGQSDPARARFSKKSGRRSFWLVPALSMAAAAVFVLLILPPPGEWFRGEPAPPVVTRIKGLEPQILLFRKTETGSERLENGATVHEHDLILVRYLAAGKAHGAIISVDGKGTLTRHAPLEGTASLQLRQDEAVSLNFSYELDDAPRWEKFYFVTSDAPFDLDMVIRAVKEMISAMPVAGRDTLQLPLSMHQTIFTLRKETDHE</sequence>
<comment type="caution">
    <text evidence="2">The sequence shown here is derived from an EMBL/GenBank/DDBJ whole genome shotgun (WGS) entry which is preliminary data.</text>
</comment>
<evidence type="ECO:0000313" key="3">
    <source>
        <dbReference type="Proteomes" id="UP001593833"/>
    </source>
</evidence>
<gene>
    <name evidence="2" type="ORF">ACFL6M_01840</name>
</gene>
<evidence type="ECO:0000313" key="2">
    <source>
        <dbReference type="EMBL" id="MFC1572317.1"/>
    </source>
</evidence>
<protein>
    <submittedName>
        <fullName evidence="2">Anti-sigma factor family protein</fullName>
    </submittedName>
</protein>
<keyword evidence="1" id="KW-0812">Transmembrane</keyword>
<proteinExistence type="predicted"/>
<reference evidence="2 3" key="1">
    <citation type="submission" date="2024-09" db="EMBL/GenBank/DDBJ databases">
        <authorList>
            <person name="D'Angelo T."/>
        </authorList>
    </citation>
    <scope>NUCLEOTIDE SEQUENCE [LARGE SCALE GENOMIC DNA]</scope>
    <source>
        <strain evidence="2">SAG AM-320-E07</strain>
    </source>
</reference>
<dbReference type="Proteomes" id="UP001593833">
    <property type="component" value="Unassembled WGS sequence"/>
</dbReference>